<dbReference type="GO" id="GO:0016491">
    <property type="term" value="F:oxidoreductase activity"/>
    <property type="evidence" value="ECO:0007669"/>
    <property type="project" value="InterPro"/>
</dbReference>
<dbReference type="STRING" id="693661.Arcve_1859"/>
<accession>F2KRC0</accession>
<keyword evidence="1" id="KW-0472">Membrane</keyword>
<keyword evidence="3" id="KW-1185">Reference proteome</keyword>
<dbReference type="RefSeq" id="WP_013684510.1">
    <property type="nucleotide sequence ID" value="NC_015320.1"/>
</dbReference>
<evidence type="ECO:0000313" key="2">
    <source>
        <dbReference type="EMBL" id="AEA47854.1"/>
    </source>
</evidence>
<dbReference type="SUPFAM" id="SSF69336">
    <property type="entry name" value="Alpha subunit of glutamate synthase, C-terminal domain"/>
    <property type="match status" value="1"/>
</dbReference>
<dbReference type="PANTHER" id="PTHR39673">
    <property type="entry name" value="TUNGSTEN FORMYLMETHANOFURAN DEHYDROGENASE, SUBUNIT C (FWDC)"/>
    <property type="match status" value="1"/>
</dbReference>
<dbReference type="HOGENOM" id="CLU_1145176_0_0_2"/>
<feature type="transmembrane region" description="Helical" evidence="1">
    <location>
        <begin position="82"/>
        <end position="101"/>
    </location>
</feature>
<name>F2KRC0_ARCVS</name>
<organism evidence="2 3">
    <name type="scientific">Archaeoglobus veneficus (strain DSM 11195 / SNP6)</name>
    <dbReference type="NCBI Taxonomy" id="693661"/>
    <lineage>
        <taxon>Archaea</taxon>
        <taxon>Methanobacteriati</taxon>
        <taxon>Methanobacteriota</taxon>
        <taxon>Archaeoglobi</taxon>
        <taxon>Archaeoglobales</taxon>
        <taxon>Archaeoglobaceae</taxon>
        <taxon>Archaeoglobus</taxon>
    </lineage>
</organism>
<dbReference type="AlphaFoldDB" id="F2KRC0"/>
<gene>
    <name evidence="2" type="ordered locus">Arcve_1859</name>
</gene>
<dbReference type="InterPro" id="IPR036485">
    <property type="entry name" value="Glu_synth_asu_C_sf"/>
</dbReference>
<dbReference type="Proteomes" id="UP000008136">
    <property type="component" value="Chromosome"/>
</dbReference>
<dbReference type="PANTHER" id="PTHR39673:SF5">
    <property type="entry name" value="TUNGSTEN-CONTAINING FORMYLMETHANOFURAN DEHYDROGENASE 2 SUBUNIT C"/>
    <property type="match status" value="1"/>
</dbReference>
<dbReference type="eggNOG" id="arCOG00097">
    <property type="taxonomic scope" value="Archaea"/>
</dbReference>
<evidence type="ECO:0000313" key="3">
    <source>
        <dbReference type="Proteomes" id="UP000008136"/>
    </source>
</evidence>
<dbReference type="EMBL" id="CP002588">
    <property type="protein sequence ID" value="AEA47854.1"/>
    <property type="molecule type" value="Genomic_DNA"/>
</dbReference>
<reference evidence="2 3" key="1">
    <citation type="submission" date="2011-03" db="EMBL/GenBank/DDBJ databases">
        <title>The complete genome of Archaeoglobus veneficus SNP6.</title>
        <authorList>
            <consortium name="US DOE Joint Genome Institute (JGI-PGF)"/>
            <person name="Lucas S."/>
            <person name="Copeland A."/>
            <person name="Lapidus A."/>
            <person name="Bruce D."/>
            <person name="Goodwin L."/>
            <person name="Pitluck S."/>
            <person name="Kyrpides N."/>
            <person name="Mavromatis K."/>
            <person name="Pagani I."/>
            <person name="Ivanova N."/>
            <person name="Mikhailova N."/>
            <person name="Lu M."/>
            <person name="Detter J.C."/>
            <person name="Tapia R."/>
            <person name="Han C."/>
            <person name="Land M."/>
            <person name="Hauser L."/>
            <person name="Markowitz V."/>
            <person name="Cheng J.-F."/>
            <person name="Hugenholtz P."/>
            <person name="Woyke T."/>
            <person name="Wu D."/>
            <person name="Spring S."/>
            <person name="Brambilla E."/>
            <person name="Klenk H.-P."/>
            <person name="Eisen J.A."/>
        </authorList>
    </citation>
    <scope>NUCLEOTIDE SEQUENCE [LARGE SCALE GENOMIC DNA]</scope>
    <source>
        <strain>SNP6</strain>
    </source>
</reference>
<sequence length="242" mass="26815">MEKGRIVHRLAKDLKLPEERKTFNRYLKLTTSDPLREIANAYVEWARDKQGWKYEVFEEAFRFGRELASQYRLTQERVEVLFNNYLACFGGIVGFFISGFLRAMKDFTVRFSVRSASGIGFRLKGGRIFVEGRTTYLGMEMEDGEIFTSSTGNYLGKGMKGGRIVAGKAGDWVGMEMKGGTIIVSNAGNALGFAMEGGEIVAEVAGAWVGESSKGGRIVIGQYESIGDGKAEIVTRTSLKTY</sequence>
<keyword evidence="1" id="KW-0812">Transmembrane</keyword>
<keyword evidence="1" id="KW-1133">Transmembrane helix</keyword>
<dbReference type="GeneID" id="25395667"/>
<dbReference type="Gene3D" id="2.160.20.60">
    <property type="entry name" value="Glutamate synthase, alpha subunit, C-terminal domain"/>
    <property type="match status" value="1"/>
</dbReference>
<protein>
    <submittedName>
        <fullName evidence="2">Glutamate synthase alpha subunit domain protein</fullName>
    </submittedName>
</protein>
<proteinExistence type="predicted"/>
<evidence type="ECO:0000256" key="1">
    <source>
        <dbReference type="SAM" id="Phobius"/>
    </source>
</evidence>
<dbReference type="KEGG" id="ave:Arcve_1859"/>